<comment type="similarity">
    <text evidence="6 15">Belongs to the class-IV pyridoxal-phosphate-dependent aminotransferase family.</text>
</comment>
<dbReference type="InterPro" id="IPR050571">
    <property type="entry name" value="Class-IV_PLP-Dep_Aminotrnsfr"/>
</dbReference>
<evidence type="ECO:0000256" key="1">
    <source>
        <dbReference type="ARBA" id="ARBA00001933"/>
    </source>
</evidence>
<sequence>MQKSAKIWMNGCLVDWDDAKIHVLSHVIHYGSSVFEGIRCYNTDKGPAILFLKEHVRRLYDSAKIYRTEIPFTQLELREAILETVRANQLTSCYIRPLVFRGEGPLGVNPLKSRVDVAIAVWEWGSYLGDSAWEDGVDVCVASWRRIAPNTIPASAKAGGNYLNSQLIKMEALANGYAEGIALDINGYVAEGSGENIFLVRDGVIYTPITAQSILPGITRKAIIELAKEEGIEVKETLISRESLYIADEVFMTGTAAEITPVRSIDRYKIGTGERGDITKLLQSKYYDIIKHGDNSRGWLTFVSPASVSQPVTSFLAKKA</sequence>
<dbReference type="GO" id="GO:0052656">
    <property type="term" value="F:L-isoleucine-2-oxoglutarate transaminase activity"/>
    <property type="evidence" value="ECO:0007669"/>
    <property type="project" value="RHEA"/>
</dbReference>
<evidence type="ECO:0000256" key="4">
    <source>
        <dbReference type="ARBA" id="ARBA00004931"/>
    </source>
</evidence>
<proteinExistence type="inferred from homology"/>
<dbReference type="PROSITE" id="PS00770">
    <property type="entry name" value="AA_TRANSFER_CLASS_4"/>
    <property type="match status" value="1"/>
</dbReference>
<dbReference type="GO" id="GO:0052655">
    <property type="term" value="F:L-valine-2-oxoglutarate transaminase activity"/>
    <property type="evidence" value="ECO:0007669"/>
    <property type="project" value="RHEA"/>
</dbReference>
<comment type="caution">
    <text evidence="18">The sequence shown here is derived from an EMBL/GenBank/DDBJ whole genome shotgun (WGS) entry which is preliminary data.</text>
</comment>
<dbReference type="InterPro" id="IPR005785">
    <property type="entry name" value="B_amino_transI"/>
</dbReference>
<dbReference type="SUPFAM" id="SSF56752">
    <property type="entry name" value="D-aminoacid aminotransferase-like PLP-dependent enzymes"/>
    <property type="match status" value="1"/>
</dbReference>
<evidence type="ECO:0000256" key="5">
    <source>
        <dbReference type="ARBA" id="ARBA00005072"/>
    </source>
</evidence>
<dbReference type="UniPathway" id="UPA00049">
    <property type="reaction ID" value="UER00062"/>
</dbReference>
<dbReference type="InterPro" id="IPR043132">
    <property type="entry name" value="BCAT-like_C"/>
</dbReference>
<evidence type="ECO:0000256" key="12">
    <source>
        <dbReference type="ARBA" id="ARBA00048212"/>
    </source>
</evidence>
<keyword evidence="11 17" id="KW-0100">Branched-chain amino acid biosynthesis</keyword>
<keyword evidence="8 17" id="KW-0028">Amino-acid biosynthesis</keyword>
<gene>
    <name evidence="17" type="primary">ilvE</name>
    <name evidence="18" type="ORF">D0433_06495</name>
</gene>
<comment type="pathway">
    <text evidence="4 17">Amino-acid biosynthesis; L-valine biosynthesis; L-valine from pyruvate: step 4/4.</text>
</comment>
<accession>A0A395M0M7</accession>
<keyword evidence="7 17" id="KW-0032">Aminotransferase</keyword>
<evidence type="ECO:0000256" key="2">
    <source>
        <dbReference type="ARBA" id="ARBA00003109"/>
    </source>
</evidence>
<evidence type="ECO:0000256" key="15">
    <source>
        <dbReference type="RuleBase" id="RU004106"/>
    </source>
</evidence>
<dbReference type="PANTHER" id="PTHR42743:SF11">
    <property type="entry name" value="AMINODEOXYCHORISMATE LYASE"/>
    <property type="match status" value="1"/>
</dbReference>
<evidence type="ECO:0000313" key="18">
    <source>
        <dbReference type="EMBL" id="RFM24316.1"/>
    </source>
</evidence>
<dbReference type="GO" id="GO:0009099">
    <property type="term" value="P:L-valine biosynthetic process"/>
    <property type="evidence" value="ECO:0007669"/>
    <property type="project" value="UniProtKB-UniPathway"/>
</dbReference>
<dbReference type="EC" id="2.6.1.42" evidence="17"/>
<keyword evidence="10 16" id="KW-0663">Pyridoxal phosphate</keyword>
<protein>
    <recommendedName>
        <fullName evidence="17">Branched-chain-amino-acid aminotransferase</fullName>
        <shortName evidence="17">BCAT</shortName>
        <ecNumber evidence="17">2.6.1.42</ecNumber>
    </recommendedName>
</protein>
<dbReference type="InterPro" id="IPR043131">
    <property type="entry name" value="BCAT-like_N"/>
</dbReference>
<evidence type="ECO:0000256" key="10">
    <source>
        <dbReference type="ARBA" id="ARBA00022898"/>
    </source>
</evidence>
<name>A0A395M0M7_9BACT</name>
<comment type="pathway">
    <text evidence="3 17">Amino-acid biosynthesis; L-isoleucine biosynthesis; L-isoleucine from 2-oxobutanoate: step 4/4.</text>
</comment>
<dbReference type="InterPro" id="IPR001544">
    <property type="entry name" value="Aminotrans_IV"/>
</dbReference>
<evidence type="ECO:0000256" key="8">
    <source>
        <dbReference type="ARBA" id="ARBA00022605"/>
    </source>
</evidence>
<comment type="catalytic activity">
    <reaction evidence="12 17">
        <text>L-valine + 2-oxoglutarate = 3-methyl-2-oxobutanoate + L-glutamate</text>
        <dbReference type="Rhea" id="RHEA:24813"/>
        <dbReference type="ChEBI" id="CHEBI:11851"/>
        <dbReference type="ChEBI" id="CHEBI:16810"/>
        <dbReference type="ChEBI" id="CHEBI:29985"/>
        <dbReference type="ChEBI" id="CHEBI:57762"/>
        <dbReference type="EC" id="2.6.1.42"/>
    </reaction>
</comment>
<dbReference type="InterPro" id="IPR036038">
    <property type="entry name" value="Aminotransferase-like"/>
</dbReference>
<evidence type="ECO:0000256" key="14">
    <source>
        <dbReference type="ARBA" id="ARBA00049229"/>
    </source>
</evidence>
<evidence type="ECO:0000256" key="6">
    <source>
        <dbReference type="ARBA" id="ARBA00009320"/>
    </source>
</evidence>
<dbReference type="GO" id="GO:0009098">
    <property type="term" value="P:L-leucine biosynthetic process"/>
    <property type="evidence" value="ECO:0007669"/>
    <property type="project" value="UniProtKB-UniPathway"/>
</dbReference>
<dbReference type="UniPathway" id="UPA00048">
    <property type="reaction ID" value="UER00073"/>
</dbReference>
<organism evidence="18 19">
    <name type="scientific">Candidatus Thermochlorobacter aerophilus</name>
    <dbReference type="NCBI Taxonomy" id="1868324"/>
    <lineage>
        <taxon>Bacteria</taxon>
        <taxon>Pseudomonadati</taxon>
        <taxon>Chlorobiota</taxon>
        <taxon>Chlorobiia</taxon>
        <taxon>Chlorobiales</taxon>
        <taxon>Candidatus Thermochlorobacteriaceae</taxon>
        <taxon>Candidatus Thermochlorobacter</taxon>
    </lineage>
</organism>
<comment type="catalytic activity">
    <reaction evidence="13 17">
        <text>L-isoleucine + 2-oxoglutarate = (S)-3-methyl-2-oxopentanoate + L-glutamate</text>
        <dbReference type="Rhea" id="RHEA:24801"/>
        <dbReference type="ChEBI" id="CHEBI:16810"/>
        <dbReference type="ChEBI" id="CHEBI:29985"/>
        <dbReference type="ChEBI" id="CHEBI:35146"/>
        <dbReference type="ChEBI" id="CHEBI:58045"/>
        <dbReference type="EC" id="2.6.1.42"/>
    </reaction>
</comment>
<evidence type="ECO:0000256" key="16">
    <source>
        <dbReference type="RuleBase" id="RU004516"/>
    </source>
</evidence>
<dbReference type="GO" id="GO:0052654">
    <property type="term" value="F:L-leucine-2-oxoglutarate transaminase activity"/>
    <property type="evidence" value="ECO:0007669"/>
    <property type="project" value="RHEA"/>
</dbReference>
<evidence type="ECO:0000256" key="11">
    <source>
        <dbReference type="ARBA" id="ARBA00023304"/>
    </source>
</evidence>
<dbReference type="GO" id="GO:0009097">
    <property type="term" value="P:isoleucine biosynthetic process"/>
    <property type="evidence" value="ECO:0007669"/>
    <property type="project" value="UniProtKB-UniPathway"/>
</dbReference>
<keyword evidence="9 17" id="KW-0808">Transferase</keyword>
<dbReference type="InterPro" id="IPR033939">
    <property type="entry name" value="BCAT_family"/>
</dbReference>
<dbReference type="FunFam" id="3.20.10.10:FF:000001">
    <property type="entry name" value="Branched-chain-amino-acid aminotransferase"/>
    <property type="match status" value="1"/>
</dbReference>
<comment type="function">
    <text evidence="2 17">Acts on leucine, isoleucine and valine.</text>
</comment>
<dbReference type="UniPathway" id="UPA00047">
    <property type="reaction ID" value="UER00058"/>
</dbReference>
<dbReference type="Proteomes" id="UP000266389">
    <property type="component" value="Unassembled WGS sequence"/>
</dbReference>
<evidence type="ECO:0000256" key="17">
    <source>
        <dbReference type="RuleBase" id="RU364094"/>
    </source>
</evidence>
<comment type="catalytic activity">
    <reaction evidence="14 17">
        <text>L-leucine + 2-oxoglutarate = 4-methyl-2-oxopentanoate + L-glutamate</text>
        <dbReference type="Rhea" id="RHEA:18321"/>
        <dbReference type="ChEBI" id="CHEBI:16810"/>
        <dbReference type="ChEBI" id="CHEBI:17865"/>
        <dbReference type="ChEBI" id="CHEBI:29985"/>
        <dbReference type="ChEBI" id="CHEBI:57427"/>
        <dbReference type="EC" id="2.6.1.42"/>
    </reaction>
</comment>
<evidence type="ECO:0000256" key="7">
    <source>
        <dbReference type="ARBA" id="ARBA00022576"/>
    </source>
</evidence>
<dbReference type="AlphaFoldDB" id="A0A395M0M7"/>
<evidence type="ECO:0000256" key="9">
    <source>
        <dbReference type="ARBA" id="ARBA00022679"/>
    </source>
</evidence>
<reference evidence="18 19" key="1">
    <citation type="journal article" date="2011" name="ISME J.">
        <title>Community ecology of hot spring cyanobacterial mats: predominant populations and their functional potential.</title>
        <authorList>
            <person name="Klatt C.G."/>
            <person name="Wood J.M."/>
            <person name="Rusch D.B."/>
            <person name="Bateson M.M."/>
            <person name="Hamamura N."/>
            <person name="Heidelberg J.F."/>
            <person name="Grossman A.R."/>
            <person name="Bhaya D."/>
            <person name="Cohan F.M."/>
            <person name="Kuhl M."/>
            <person name="Bryant D.A."/>
            <person name="Ward D.M."/>
        </authorList>
    </citation>
    <scope>NUCLEOTIDE SEQUENCE [LARGE SCALE GENOMIC DNA]</scope>
    <source>
        <strain evidence="18">OS</strain>
    </source>
</reference>
<comment type="pathway">
    <text evidence="5 17">Amino-acid biosynthesis; L-leucine biosynthesis; L-leucine from 3-methyl-2-oxobutanoate: step 4/4.</text>
</comment>
<dbReference type="NCBIfam" id="TIGR01122">
    <property type="entry name" value="ilvE_I"/>
    <property type="match status" value="1"/>
</dbReference>
<dbReference type="NCBIfam" id="NF005146">
    <property type="entry name" value="PRK06606.1"/>
    <property type="match status" value="1"/>
</dbReference>
<evidence type="ECO:0000256" key="3">
    <source>
        <dbReference type="ARBA" id="ARBA00004824"/>
    </source>
</evidence>
<evidence type="ECO:0000313" key="19">
    <source>
        <dbReference type="Proteomes" id="UP000266389"/>
    </source>
</evidence>
<dbReference type="GO" id="GO:0005829">
    <property type="term" value="C:cytosol"/>
    <property type="evidence" value="ECO:0007669"/>
    <property type="project" value="TreeGrafter"/>
</dbReference>
<dbReference type="PANTHER" id="PTHR42743">
    <property type="entry name" value="AMINO-ACID AMINOTRANSFERASE"/>
    <property type="match status" value="1"/>
</dbReference>
<dbReference type="Gene3D" id="3.20.10.10">
    <property type="entry name" value="D-amino Acid Aminotransferase, subunit A, domain 2"/>
    <property type="match status" value="1"/>
</dbReference>
<evidence type="ECO:0000256" key="13">
    <source>
        <dbReference type="ARBA" id="ARBA00048798"/>
    </source>
</evidence>
<comment type="cofactor">
    <cofactor evidence="1 16">
        <name>pyridoxal 5'-phosphate</name>
        <dbReference type="ChEBI" id="CHEBI:597326"/>
    </cofactor>
</comment>
<dbReference type="Pfam" id="PF01063">
    <property type="entry name" value="Aminotran_4"/>
    <property type="match status" value="1"/>
</dbReference>
<dbReference type="EMBL" id="PHFL01000043">
    <property type="protein sequence ID" value="RFM24316.1"/>
    <property type="molecule type" value="Genomic_DNA"/>
</dbReference>
<dbReference type="InterPro" id="IPR018300">
    <property type="entry name" value="Aminotrans_IV_CS"/>
</dbReference>
<dbReference type="CDD" id="cd01557">
    <property type="entry name" value="BCAT_beta_family"/>
    <property type="match status" value="1"/>
</dbReference>
<dbReference type="Gene3D" id="3.30.470.10">
    <property type="match status" value="1"/>
</dbReference>